<gene>
    <name evidence="4" type="ORF">ABWT76_005505</name>
</gene>
<dbReference type="EMBL" id="CP159837">
    <property type="protein sequence ID" value="XCM36729.1"/>
    <property type="molecule type" value="Genomic_DNA"/>
</dbReference>
<dbReference type="PANTHER" id="PTHR31988:SF19">
    <property type="entry name" value="9-O-ACETYL-N-ACETYLNEURAMINIC ACID DEACETYLASE-RELATED"/>
    <property type="match status" value="1"/>
</dbReference>
<organism evidence="4">
    <name type="scientific">Planktothricoides raciborskii GIHE-MW2</name>
    <dbReference type="NCBI Taxonomy" id="2792601"/>
    <lineage>
        <taxon>Bacteria</taxon>
        <taxon>Bacillati</taxon>
        <taxon>Cyanobacteriota</taxon>
        <taxon>Cyanophyceae</taxon>
        <taxon>Oscillatoriophycideae</taxon>
        <taxon>Oscillatoriales</taxon>
        <taxon>Oscillatoriaceae</taxon>
        <taxon>Planktothricoides</taxon>
    </lineage>
</organism>
<evidence type="ECO:0000313" key="4">
    <source>
        <dbReference type="EMBL" id="XCM36729.1"/>
    </source>
</evidence>
<dbReference type="PANTHER" id="PTHR31988">
    <property type="entry name" value="ESTERASE, PUTATIVE (DUF303)-RELATED"/>
    <property type="match status" value="1"/>
</dbReference>
<dbReference type="RefSeq" id="WP_354635271.1">
    <property type="nucleotide sequence ID" value="NZ_CP159837.1"/>
</dbReference>
<dbReference type="InterPro" id="IPR052940">
    <property type="entry name" value="Carb_Esterase_6"/>
</dbReference>
<dbReference type="AlphaFoldDB" id="A0AAU8JE01"/>
<feature type="chain" id="PRO_5043941722" evidence="2">
    <location>
        <begin position="27"/>
        <end position="514"/>
    </location>
</feature>
<dbReference type="Gene3D" id="3.40.50.1110">
    <property type="entry name" value="SGNH hydrolase"/>
    <property type="match status" value="1"/>
</dbReference>
<dbReference type="InterPro" id="IPR005181">
    <property type="entry name" value="SASA"/>
</dbReference>
<dbReference type="SUPFAM" id="SSF52266">
    <property type="entry name" value="SGNH hydrolase"/>
    <property type="match status" value="1"/>
</dbReference>
<proteinExistence type="predicted"/>
<protein>
    <submittedName>
        <fullName evidence="4">Sialate O-acetylesterase</fullName>
    </submittedName>
</protein>
<keyword evidence="1" id="KW-0378">Hydrolase</keyword>
<keyword evidence="2" id="KW-0732">Signal</keyword>
<accession>A0AAU8JE01</accession>
<feature type="domain" description="Sialate O-acetylesterase" evidence="3">
    <location>
        <begin position="29"/>
        <end position="307"/>
    </location>
</feature>
<name>A0AAU8JE01_9CYAN</name>
<evidence type="ECO:0000256" key="1">
    <source>
        <dbReference type="ARBA" id="ARBA00022801"/>
    </source>
</evidence>
<reference evidence="4" key="1">
    <citation type="submission" date="2024-07" db="EMBL/GenBank/DDBJ databases">
        <authorList>
            <person name="Kim Y.J."/>
            <person name="Jeong J.Y."/>
        </authorList>
    </citation>
    <scope>NUCLEOTIDE SEQUENCE</scope>
    <source>
        <strain evidence="4">GIHE-MW2</strain>
    </source>
</reference>
<evidence type="ECO:0000256" key="2">
    <source>
        <dbReference type="SAM" id="SignalP"/>
    </source>
</evidence>
<feature type="signal peptide" evidence="2">
    <location>
        <begin position="1"/>
        <end position="26"/>
    </location>
</feature>
<evidence type="ECO:0000259" key="3">
    <source>
        <dbReference type="Pfam" id="PF03629"/>
    </source>
</evidence>
<dbReference type="GO" id="GO:0016787">
    <property type="term" value="F:hydrolase activity"/>
    <property type="evidence" value="ECO:0007669"/>
    <property type="project" value="UniProtKB-KW"/>
</dbReference>
<dbReference type="InterPro" id="IPR036514">
    <property type="entry name" value="SGNH_hydro_sf"/>
</dbReference>
<dbReference type="Pfam" id="PF03629">
    <property type="entry name" value="SASA"/>
    <property type="match status" value="1"/>
</dbReference>
<sequence>MKNIRRYWQNLIILIVCLMVPGNAQAKPIHVFILAGQSNAVGSGTIGSYLSQPDAINRYSRDLSSQPDIEFFYEISLNEECFFLDTPVVYNSAGNWVPLGLQQAAPYTSGPFCNPFYNAPTLANGFGPEITLGRWLADNESIPVAIVKFAVGATLLGDPVRGWMPGGKLHQHLLAVLDNATAALTARGDSFEIRGVFWMQGESDATDKYHKQVYLTYEENLTNLKKSLRDYAKNSFLPFVIGEISPHVGSQAKYEYFVRNSQFNVALNDPFTIVVNTSDLEKTPKDEIHYSSQGQLDLGQRFAQAYFYLTQDFPKTPEKVAIAFDWSTESAGFDLANFFGVEVGKPLAGTGILSYYPKTPYYSWIGDYPGAIEFSLSNDQKTLEFKSQIDQTREPSDRGLDLRLAEQKEDGSLLYKAFGRFLWPELNRAEIQTEVELTFEQFNPEFACSQNRGNSGLLLLPPAECFLSPGGTNYQANLQVFVSILTYPKVPTDCPNCQPNSQQTLLKLANLKLI</sequence>